<evidence type="ECO:0000256" key="9">
    <source>
        <dbReference type="PROSITE-ProRule" id="PRU00108"/>
    </source>
</evidence>
<evidence type="ECO:0000313" key="13">
    <source>
        <dbReference type="EnsemblMetazoa" id="XP_022671459"/>
    </source>
</evidence>
<dbReference type="GeneID" id="111254654"/>
<evidence type="ECO:0000256" key="5">
    <source>
        <dbReference type="ARBA" id="ARBA00023125"/>
    </source>
</evidence>
<feature type="region of interest" description="Disordered" evidence="11">
    <location>
        <begin position="365"/>
        <end position="410"/>
    </location>
</feature>
<dbReference type="FunFam" id="1.10.10.60:FF:000085">
    <property type="entry name" value="SIX homeobox 5"/>
    <property type="match status" value="1"/>
</dbReference>
<evidence type="ECO:0000256" key="1">
    <source>
        <dbReference type="ARBA" id="ARBA00004123"/>
    </source>
</evidence>
<reference evidence="13" key="1">
    <citation type="submission" date="2021-01" db="UniProtKB">
        <authorList>
            <consortium name="EnsemblMetazoa"/>
        </authorList>
    </citation>
    <scope>IDENTIFICATION</scope>
</reference>
<feature type="domain" description="Homeobox" evidence="12">
    <location>
        <begin position="328"/>
        <end position="379"/>
    </location>
</feature>
<feature type="region of interest" description="Disordered" evidence="11">
    <location>
        <begin position="93"/>
        <end position="113"/>
    </location>
</feature>
<accession>A0A7M7MEV9</accession>
<dbReference type="Proteomes" id="UP000594260">
    <property type="component" value="Unplaced"/>
</dbReference>
<dbReference type="GO" id="GO:0000978">
    <property type="term" value="F:RNA polymerase II cis-regulatory region sequence-specific DNA binding"/>
    <property type="evidence" value="ECO:0007669"/>
    <property type="project" value="TreeGrafter"/>
</dbReference>
<dbReference type="CDD" id="cd00086">
    <property type="entry name" value="homeodomain"/>
    <property type="match status" value="1"/>
</dbReference>
<dbReference type="SUPFAM" id="SSF46689">
    <property type="entry name" value="Homeodomain-like"/>
    <property type="match status" value="1"/>
</dbReference>
<feature type="region of interest" description="Disordered" evidence="11">
    <location>
        <begin position="474"/>
        <end position="494"/>
    </location>
</feature>
<dbReference type="EnsemblMetazoa" id="XM_022815724">
    <property type="protein sequence ID" value="XP_022671459"/>
    <property type="gene ID" value="LOC111254654"/>
</dbReference>
<dbReference type="KEGG" id="vde:111254654"/>
<keyword evidence="5 9" id="KW-0238">DNA-binding</keyword>
<evidence type="ECO:0000256" key="4">
    <source>
        <dbReference type="ARBA" id="ARBA00023015"/>
    </source>
</evidence>
<dbReference type="Gene3D" id="1.10.10.60">
    <property type="entry name" value="Homeodomain-like"/>
    <property type="match status" value="1"/>
</dbReference>
<dbReference type="GO" id="GO:0000981">
    <property type="term" value="F:DNA-binding transcription factor activity, RNA polymerase II-specific"/>
    <property type="evidence" value="ECO:0007669"/>
    <property type="project" value="InterPro"/>
</dbReference>
<evidence type="ECO:0000256" key="2">
    <source>
        <dbReference type="ARBA" id="ARBA00004496"/>
    </source>
</evidence>
<dbReference type="AlphaFoldDB" id="A0A7M7MEV9"/>
<evidence type="ECO:0000256" key="7">
    <source>
        <dbReference type="ARBA" id="ARBA00023163"/>
    </source>
</evidence>
<evidence type="ECO:0000256" key="10">
    <source>
        <dbReference type="RuleBase" id="RU000682"/>
    </source>
</evidence>
<sequence length="494" mass="53672">MMLGISGFSPAGGGVKTSGPSPAVSSGLYCGGAELAARDPRNLREDIAIAPLALPLSGHGTPLGLNGATPLSAAHLAASAGIVSMVQGGGVHNPHLSNVESSDDNSSSHGQSDYFELESNTQFGMPISTGALSLAGPLSVHNVTNIESTLESHNGTTADQSDDIVEIKHSQTFVQNGSPLSHHGSHQRDFGHSPIPACTGRKRMVFTLEQVACLCEVLQQSGNLDRLSSFIWSLPGTEEFQSSEPVLRAKAIVAFRKEHYKDMYSILEGHSFHAKHHDELQRMWFAAHYREAEKVRGRKLGAVDKYRIRRKFPLPKTIWDGEDTVYCFKEKSRHALKECYKMNRYPTPDEKRTLAEKTGLSLTQISNWFKNRRQRDRTPHGHSRPDSSLSQSPHSVPPPPPSPTITFPGALGHSFSSPLNSINHSLGSINHHSLQQYHHHHHSSVSPLSSINSMTSSISSTFNPINCHLNLGATNGTTASKAPSLYDNIYGPAS</sequence>
<keyword evidence="7" id="KW-0804">Transcription</keyword>
<dbReference type="InterPro" id="IPR031701">
    <property type="entry name" value="SIX1_SD"/>
</dbReference>
<dbReference type="InParanoid" id="A0A7M7MEV9"/>
<evidence type="ECO:0000256" key="3">
    <source>
        <dbReference type="ARBA" id="ARBA00022473"/>
    </source>
</evidence>
<keyword evidence="14" id="KW-1185">Reference proteome</keyword>
<dbReference type="PANTHER" id="PTHR10390:SF44">
    <property type="entry name" value="SIX HOMEOBOX 4"/>
    <property type="match status" value="1"/>
</dbReference>
<dbReference type="InterPro" id="IPR009057">
    <property type="entry name" value="Homeodomain-like_sf"/>
</dbReference>
<evidence type="ECO:0000256" key="11">
    <source>
        <dbReference type="SAM" id="MobiDB-lite"/>
    </source>
</evidence>
<dbReference type="Pfam" id="PF16878">
    <property type="entry name" value="SIX1_SD"/>
    <property type="match status" value="1"/>
</dbReference>
<keyword evidence="4" id="KW-0805">Transcription regulation</keyword>
<dbReference type="PROSITE" id="PS50071">
    <property type="entry name" value="HOMEOBOX_2"/>
    <property type="match status" value="1"/>
</dbReference>
<evidence type="ECO:0000256" key="6">
    <source>
        <dbReference type="ARBA" id="ARBA00023155"/>
    </source>
</evidence>
<dbReference type="InterPro" id="IPR001356">
    <property type="entry name" value="HD"/>
</dbReference>
<protein>
    <recommendedName>
        <fullName evidence="12">Homeobox domain-containing protein</fullName>
    </recommendedName>
</protein>
<feature type="compositionally biased region" description="Low complexity" evidence="11">
    <location>
        <begin position="97"/>
        <end position="108"/>
    </location>
</feature>
<dbReference type="SMART" id="SM00389">
    <property type="entry name" value="HOX"/>
    <property type="match status" value="1"/>
</dbReference>
<proteinExistence type="predicted"/>
<dbReference type="PROSITE" id="PS00027">
    <property type="entry name" value="HOMEOBOX_1"/>
    <property type="match status" value="1"/>
</dbReference>
<dbReference type="GO" id="GO:0005737">
    <property type="term" value="C:cytoplasm"/>
    <property type="evidence" value="ECO:0007669"/>
    <property type="project" value="UniProtKB-SubCell"/>
</dbReference>
<dbReference type="InterPro" id="IPR017970">
    <property type="entry name" value="Homeobox_CS"/>
</dbReference>
<dbReference type="Pfam" id="PF00046">
    <property type="entry name" value="Homeodomain"/>
    <property type="match status" value="1"/>
</dbReference>
<dbReference type="GO" id="GO:0005667">
    <property type="term" value="C:transcription regulator complex"/>
    <property type="evidence" value="ECO:0007669"/>
    <property type="project" value="TreeGrafter"/>
</dbReference>
<feature type="DNA-binding region" description="Homeobox" evidence="9">
    <location>
        <begin position="330"/>
        <end position="380"/>
    </location>
</feature>
<evidence type="ECO:0000256" key="8">
    <source>
        <dbReference type="ARBA" id="ARBA00023242"/>
    </source>
</evidence>
<keyword evidence="3" id="KW-0217">Developmental protein</keyword>
<evidence type="ECO:0000259" key="12">
    <source>
        <dbReference type="PROSITE" id="PS50071"/>
    </source>
</evidence>
<comment type="subcellular location">
    <subcellularLocation>
        <location evidence="2">Cytoplasm</location>
    </subcellularLocation>
    <subcellularLocation>
        <location evidence="1 9 10">Nucleus</location>
    </subcellularLocation>
</comment>
<dbReference type="OrthoDB" id="3501850at2759"/>
<dbReference type="PANTHER" id="PTHR10390">
    <property type="entry name" value="HOMEOBOX PROTEIN SIX"/>
    <property type="match status" value="1"/>
</dbReference>
<name>A0A7M7MEV9_VARDE</name>
<dbReference type="RefSeq" id="XP_022671459.1">
    <property type="nucleotide sequence ID" value="XM_022815724.1"/>
</dbReference>
<organism evidence="13 14">
    <name type="scientific">Varroa destructor</name>
    <name type="common">Honeybee mite</name>
    <dbReference type="NCBI Taxonomy" id="109461"/>
    <lineage>
        <taxon>Eukaryota</taxon>
        <taxon>Metazoa</taxon>
        <taxon>Ecdysozoa</taxon>
        <taxon>Arthropoda</taxon>
        <taxon>Chelicerata</taxon>
        <taxon>Arachnida</taxon>
        <taxon>Acari</taxon>
        <taxon>Parasitiformes</taxon>
        <taxon>Mesostigmata</taxon>
        <taxon>Gamasina</taxon>
        <taxon>Dermanyssoidea</taxon>
        <taxon>Varroidae</taxon>
        <taxon>Varroa</taxon>
    </lineage>
</organism>
<feature type="compositionally biased region" description="Basic and acidic residues" evidence="11">
    <location>
        <begin position="376"/>
        <end position="385"/>
    </location>
</feature>
<dbReference type="GO" id="GO:0005634">
    <property type="term" value="C:nucleus"/>
    <property type="evidence" value="ECO:0007669"/>
    <property type="project" value="UniProtKB-SubCell"/>
</dbReference>
<evidence type="ECO:0000313" key="14">
    <source>
        <dbReference type="Proteomes" id="UP000594260"/>
    </source>
</evidence>
<keyword evidence="8 9" id="KW-0539">Nucleus</keyword>
<keyword evidence="6 9" id="KW-0371">Homeobox</keyword>